<organism evidence="1">
    <name type="scientific">Rhipicephalus pulchellus</name>
    <name type="common">Yellow backed tick</name>
    <name type="synonym">Dermacentor pulchellus</name>
    <dbReference type="NCBI Taxonomy" id="72859"/>
    <lineage>
        <taxon>Eukaryota</taxon>
        <taxon>Metazoa</taxon>
        <taxon>Ecdysozoa</taxon>
        <taxon>Arthropoda</taxon>
        <taxon>Chelicerata</taxon>
        <taxon>Arachnida</taxon>
        <taxon>Acari</taxon>
        <taxon>Parasitiformes</taxon>
        <taxon>Ixodida</taxon>
        <taxon>Ixodoidea</taxon>
        <taxon>Ixodidae</taxon>
        <taxon>Rhipicephalinae</taxon>
        <taxon>Rhipicephalus</taxon>
        <taxon>Rhipicephalus</taxon>
    </lineage>
</organism>
<dbReference type="AlphaFoldDB" id="L7MMF2"/>
<evidence type="ECO:0000313" key="1">
    <source>
        <dbReference type="EMBL" id="JAA64623.1"/>
    </source>
</evidence>
<protein>
    <submittedName>
        <fullName evidence="1">Uncharacterized protein</fullName>
    </submittedName>
</protein>
<sequence>MAALYFSLYSPSLAGAVQPSSPVDITHSHLSAHKSPRVCVICSRAHVRSLSPPTRKKARTTHADLYCTLVTTSAVRYRSS</sequence>
<accession>L7MMF2</accession>
<proteinExistence type="evidence at transcript level"/>
<reference evidence="1" key="1">
    <citation type="submission" date="2012-11" db="EMBL/GenBank/DDBJ databases">
        <authorList>
            <person name="Lucero-Rivera Y.E."/>
            <person name="Tovar-Ramirez D."/>
        </authorList>
    </citation>
    <scope>NUCLEOTIDE SEQUENCE</scope>
    <source>
        <tissue evidence="1">Salivary gland</tissue>
    </source>
</reference>
<name>L7MMF2_RHIPC</name>
<feature type="non-terminal residue" evidence="1">
    <location>
        <position position="80"/>
    </location>
</feature>
<dbReference type="EMBL" id="GACK01000411">
    <property type="protein sequence ID" value="JAA64623.1"/>
    <property type="molecule type" value="mRNA"/>
</dbReference>
<reference evidence="1" key="2">
    <citation type="journal article" date="2015" name="J. Proteomics">
        <title>Sexual differences in the sialomes of the zebra tick, Rhipicephalus pulchellus.</title>
        <authorList>
            <person name="Tan A.W."/>
            <person name="Francischetti I.M."/>
            <person name="Slovak M."/>
            <person name="Kini R.M."/>
            <person name="Ribeiro J.M."/>
        </authorList>
    </citation>
    <scope>NUCLEOTIDE SEQUENCE</scope>
    <source>
        <tissue evidence="1">Salivary gland</tissue>
    </source>
</reference>